<gene>
    <name evidence="2" type="ORF">SAMN05661012_03282</name>
    <name evidence="3" type="ORF">SR876_00805</name>
</gene>
<dbReference type="Pfam" id="PF13573">
    <property type="entry name" value="SprB"/>
    <property type="match status" value="5"/>
</dbReference>
<dbReference type="AlphaFoldDB" id="A0A1K1R3C5"/>
<accession>A0A1K1R3C5</accession>
<proteinExistence type="predicted"/>
<dbReference type="OrthoDB" id="7794186at2"/>
<sequence length="1228" mass="132115">MKFVTTVIILLLHLSGFAQISVNVYAHLTQTGAIGSLSFDQTTALSSSPLSATGGPVYGGTVSHIPPFALYRNDVRIGSVSSGNIYPVGAIRGDLQFYGDEIGSGYFSVRYVYEMAAPHQVSGNVSSGTQTCANSAISLRSVNNWPLFDDSYVSTSVVWEYNLNGGTAWPGFDSSSATFSCSFLPLLHIPVTSVVNVRFRCRIKAEYKKGTYYSPYSAASEIYTIIPAPPIVKNVSELVTGPACAGKANGWIYLPGKAISSGDPFMYWLLRPGNAITPCTTNCGDLVDWSNGVDSVSKGVGVRGLKAGTYTLWLINSGGSAGNCLTPLKVVIPEVAALSLTTKSVTNIGCNGGRDGMISVQATGGGGYTYTLKTPAGELLNNTNGNWKELAAGTYEVTVSDTTCNEAQRMSITLTEPARISATVNVVHGSCNFPSDARIDLAASGADIHVYSESGILQPALSGLTAGKYLIKITDVIHPACPSWDTTVTITGPAPLSLQLIEADSVSCQGANDGHLQVRGNGNLYQLTGPVQMTNATGDFNHLPPGEYKVQVKRNGTTCEEVISAQYTVYERPPLQVSLQHTPISCHNAANGYLQARVSGGTGAYYYTWEKLEQAKWFATGMQVEDVEPGTYRVTVTDKACSISSDTIVMANPPQLSIDYVGIREAICLEDGAAFDITASGGDGRYAFACSMDHGETYSPLAQIHIAGEYDIRVMDGKGCMAWAPDTYTITLPDSLTIQTKLTDITCRGNDDGSIEVSAAGSDYALSYSLDNENWQASPVFDNLLAGKYTVYVIDDRTCMKSLEVKLSEDTTRQTLKISLIGTQDVYCGNDTTGEIRFITSGGMAPYTYSLDNSNWIAIPHFPGLSAGHYTIQAKDGLGCVTKYAADIIADDPAMQLSARVTPVRCNGTPTGALDITALGGDSIYHYAWVETALSANHISQLKAGNYHLIVTDGKGCVVSGAYTIPEPFELTMKLNTTTVCDGLQDGAIEILADGGIVNYAYSLGDANWQGDPKFLNLAPGNYTVVIRDANDCLLQEQVTLIKRNTQPTVNFLVVSRNNALDTLAVREICLPAPDSVNWEFPPGAEWLGTDLYNAPLIKFSRQGDYWIKMYATFGTCTYNLQKVVNIQPYDPLAIPVYQLPVSIIDTVIVSPNPSQGYFKCRIQLSKKQQTTVSVYDLNGHMIARKQYAPGLLIEDSFDLGKVLSGMYLLRVITENDSKDVPFIVSQF</sequence>
<dbReference type="Proteomes" id="UP001326715">
    <property type="component" value="Chromosome"/>
</dbReference>
<evidence type="ECO:0000313" key="3">
    <source>
        <dbReference type="EMBL" id="WQG90018.1"/>
    </source>
</evidence>
<keyword evidence="5" id="KW-1185">Reference proteome</keyword>
<reference evidence="2 4" key="1">
    <citation type="submission" date="2016-11" db="EMBL/GenBank/DDBJ databases">
        <authorList>
            <person name="Jaros S."/>
            <person name="Januszkiewicz K."/>
            <person name="Wedrychowicz H."/>
        </authorList>
    </citation>
    <scope>NUCLEOTIDE SEQUENCE [LARGE SCALE GENOMIC DNA]</scope>
    <source>
        <strain evidence="2 4">DSM 784</strain>
    </source>
</reference>
<feature type="domain" description="Secretion system C-terminal sorting" evidence="1">
    <location>
        <begin position="1151"/>
        <end position="1219"/>
    </location>
</feature>
<evidence type="ECO:0000313" key="2">
    <source>
        <dbReference type="EMBL" id="SFW66086.1"/>
    </source>
</evidence>
<dbReference type="STRING" id="1004.SAMN05661012_03282"/>
<evidence type="ECO:0000313" key="5">
    <source>
        <dbReference type="Proteomes" id="UP001326715"/>
    </source>
</evidence>
<evidence type="ECO:0000259" key="1">
    <source>
        <dbReference type="Pfam" id="PF18962"/>
    </source>
</evidence>
<dbReference type="EMBL" id="CP140154">
    <property type="protein sequence ID" value="WQG90018.1"/>
    <property type="molecule type" value="Genomic_DNA"/>
</dbReference>
<reference evidence="3 5" key="2">
    <citation type="submission" date="2023-11" db="EMBL/GenBank/DDBJ databases">
        <title>MicrobeMod: A computational toolkit for identifying prokaryotic methylation and restriction-modification with nanopore sequencing.</title>
        <authorList>
            <person name="Crits-Christoph A."/>
            <person name="Kang S.C."/>
            <person name="Lee H."/>
            <person name="Ostrov N."/>
        </authorList>
    </citation>
    <scope>NUCLEOTIDE SEQUENCE [LARGE SCALE GENOMIC DNA]</scope>
    <source>
        <strain evidence="3 5">ATCC 23090</strain>
    </source>
</reference>
<evidence type="ECO:0000313" key="4">
    <source>
        <dbReference type="Proteomes" id="UP000183788"/>
    </source>
</evidence>
<protein>
    <submittedName>
        <fullName evidence="2">Por secretion system C-terminal sorting domain-containing protein</fullName>
    </submittedName>
    <submittedName>
        <fullName evidence="3">T9SS type A sorting domain-containing protein</fullName>
    </submittedName>
</protein>
<dbReference type="EMBL" id="FPIZ01000010">
    <property type="protein sequence ID" value="SFW66086.1"/>
    <property type="molecule type" value="Genomic_DNA"/>
</dbReference>
<organism evidence="2 4">
    <name type="scientific">Chitinophaga sancti</name>
    <dbReference type="NCBI Taxonomy" id="1004"/>
    <lineage>
        <taxon>Bacteria</taxon>
        <taxon>Pseudomonadati</taxon>
        <taxon>Bacteroidota</taxon>
        <taxon>Chitinophagia</taxon>
        <taxon>Chitinophagales</taxon>
        <taxon>Chitinophagaceae</taxon>
        <taxon>Chitinophaga</taxon>
    </lineage>
</organism>
<dbReference type="Pfam" id="PF18962">
    <property type="entry name" value="Por_Secre_tail"/>
    <property type="match status" value="1"/>
</dbReference>
<dbReference type="NCBIfam" id="TIGR04183">
    <property type="entry name" value="Por_Secre_tail"/>
    <property type="match status" value="1"/>
</dbReference>
<dbReference type="InterPro" id="IPR025667">
    <property type="entry name" value="SprB_repeat"/>
</dbReference>
<dbReference type="RefSeq" id="WP_072362313.1">
    <property type="nucleotide sequence ID" value="NZ_CP139972.1"/>
</dbReference>
<name>A0A1K1R3C5_9BACT</name>
<dbReference type="InterPro" id="IPR026444">
    <property type="entry name" value="Secre_tail"/>
</dbReference>
<dbReference type="Proteomes" id="UP000183788">
    <property type="component" value="Unassembled WGS sequence"/>
</dbReference>